<dbReference type="SUPFAM" id="SSF140500">
    <property type="entry name" value="BAS1536-like"/>
    <property type="match status" value="1"/>
</dbReference>
<dbReference type="Gene3D" id="4.10.280.10">
    <property type="entry name" value="Helix-loop-helix DNA-binding domain"/>
    <property type="match status" value="1"/>
</dbReference>
<dbReference type="Proteomes" id="UP001501459">
    <property type="component" value="Unassembled WGS sequence"/>
</dbReference>
<comment type="caution">
    <text evidence="1">The sequence shown here is derived from an EMBL/GenBank/DDBJ whole genome shotgun (WGS) entry which is preliminary data.</text>
</comment>
<dbReference type="InterPro" id="IPR018540">
    <property type="entry name" value="Spo0E-like"/>
</dbReference>
<name>A0ABN0ZFU8_9BACI</name>
<gene>
    <name evidence="1" type="ORF">GCM10008983_25140</name>
</gene>
<sequence>MNADELLNHIERLRRHMTVVALEKGFTSHESIKLSQELDRLMNHYDSMKHTGNTC</sequence>
<evidence type="ECO:0000313" key="1">
    <source>
        <dbReference type="EMBL" id="GAA0446277.1"/>
    </source>
</evidence>
<proteinExistence type="predicted"/>
<dbReference type="Pfam" id="PF09388">
    <property type="entry name" value="SpoOE-like"/>
    <property type="match status" value="1"/>
</dbReference>
<dbReference type="InterPro" id="IPR037208">
    <property type="entry name" value="Spo0E-like_sf"/>
</dbReference>
<evidence type="ECO:0008006" key="3">
    <source>
        <dbReference type="Google" id="ProtNLM"/>
    </source>
</evidence>
<accession>A0ABN0ZFU8</accession>
<dbReference type="InterPro" id="IPR036638">
    <property type="entry name" value="HLH_DNA-bd_sf"/>
</dbReference>
<protein>
    <recommendedName>
        <fullName evidence="3">Aspartyl-phosphate phosphatase Spo0E family protein</fullName>
    </recommendedName>
</protein>
<reference evidence="1 2" key="1">
    <citation type="journal article" date="2019" name="Int. J. Syst. Evol. Microbiol.">
        <title>The Global Catalogue of Microorganisms (GCM) 10K type strain sequencing project: providing services to taxonomists for standard genome sequencing and annotation.</title>
        <authorList>
            <consortium name="The Broad Institute Genomics Platform"/>
            <consortium name="The Broad Institute Genome Sequencing Center for Infectious Disease"/>
            <person name="Wu L."/>
            <person name="Ma J."/>
        </authorList>
    </citation>
    <scope>NUCLEOTIDE SEQUENCE [LARGE SCALE GENOMIC DNA]</scope>
    <source>
        <strain evidence="1 2">JCM 12149</strain>
    </source>
</reference>
<organism evidence="1 2">
    <name type="scientific">Lentibacillus halophilus</name>
    <dbReference type="NCBI Taxonomy" id="295065"/>
    <lineage>
        <taxon>Bacteria</taxon>
        <taxon>Bacillati</taxon>
        <taxon>Bacillota</taxon>
        <taxon>Bacilli</taxon>
        <taxon>Bacillales</taxon>
        <taxon>Bacillaceae</taxon>
        <taxon>Lentibacillus</taxon>
    </lineage>
</organism>
<dbReference type="EMBL" id="BAAADM010000054">
    <property type="protein sequence ID" value="GAA0446277.1"/>
    <property type="molecule type" value="Genomic_DNA"/>
</dbReference>
<evidence type="ECO:0000313" key="2">
    <source>
        <dbReference type="Proteomes" id="UP001501459"/>
    </source>
</evidence>
<dbReference type="RefSeq" id="WP_343753691.1">
    <property type="nucleotide sequence ID" value="NZ_BAAADM010000054.1"/>
</dbReference>
<keyword evidence="2" id="KW-1185">Reference proteome</keyword>